<proteinExistence type="predicted"/>
<dbReference type="InterPro" id="IPR045706">
    <property type="entry name" value="DUF6062"/>
</dbReference>
<keyword evidence="2" id="KW-1185">Reference proteome</keyword>
<dbReference type="eggNOG" id="ENOG50330XX">
    <property type="taxonomic scope" value="Bacteria"/>
</dbReference>
<dbReference type="OrthoDB" id="9810814at2"/>
<accession>C5CDY1</accession>
<evidence type="ECO:0000313" key="1">
    <source>
        <dbReference type="EMBL" id="ACR79150.1"/>
    </source>
</evidence>
<dbReference type="EMBL" id="CP001634">
    <property type="protein sequence ID" value="ACR79150.1"/>
    <property type="molecule type" value="Genomic_DNA"/>
</dbReference>
<evidence type="ECO:0000313" key="2">
    <source>
        <dbReference type="Proteomes" id="UP000002382"/>
    </source>
</evidence>
<gene>
    <name evidence="1" type="ordered locus">Kole_0425</name>
</gene>
<dbReference type="Proteomes" id="UP000002382">
    <property type="component" value="Chromosome"/>
</dbReference>
<dbReference type="RefSeq" id="WP_012744937.1">
    <property type="nucleotide sequence ID" value="NC_012785.1"/>
</dbReference>
<dbReference type="Pfam" id="PF19538">
    <property type="entry name" value="DUF6062"/>
    <property type="match status" value="1"/>
</dbReference>
<protein>
    <submittedName>
        <fullName evidence="1">Uncharacterized protein</fullName>
    </submittedName>
</protein>
<dbReference type="STRING" id="521045.Kole_0425"/>
<organism evidence="1 2">
    <name type="scientific">Kosmotoga olearia (strain ATCC BAA-1733 / DSM 21960 / TBF 19.5.1)</name>
    <dbReference type="NCBI Taxonomy" id="521045"/>
    <lineage>
        <taxon>Bacteria</taxon>
        <taxon>Thermotogati</taxon>
        <taxon>Thermotogota</taxon>
        <taxon>Thermotogae</taxon>
        <taxon>Kosmotogales</taxon>
        <taxon>Kosmotogaceae</taxon>
        <taxon>Kosmotoga</taxon>
    </lineage>
</organism>
<dbReference type="KEGG" id="kol:Kole_0425"/>
<dbReference type="HOGENOM" id="CLU_098564_0_0_0"/>
<dbReference type="AlphaFoldDB" id="C5CDY1"/>
<reference evidence="1 2" key="1">
    <citation type="submission" date="2009-06" db="EMBL/GenBank/DDBJ databases">
        <title>Complete sequence of Thermotogales bacterium TBF 19.5.1.</title>
        <authorList>
            <consortium name="US DOE Joint Genome Institute"/>
            <person name="Lucas S."/>
            <person name="Copeland A."/>
            <person name="Lapidus A."/>
            <person name="Glavina del Rio T."/>
            <person name="Tice H."/>
            <person name="Bruce D."/>
            <person name="Goodwin L."/>
            <person name="Pitluck S."/>
            <person name="Chertkov O."/>
            <person name="Brettin T."/>
            <person name="Detter J.C."/>
            <person name="Han C."/>
            <person name="Schmutz J."/>
            <person name="Larimer F."/>
            <person name="Land M."/>
            <person name="Hauser L."/>
            <person name="Kyrpides N."/>
            <person name="Ovchinnikova G."/>
            <person name="Noll K."/>
        </authorList>
    </citation>
    <scope>NUCLEOTIDE SEQUENCE [LARGE SCALE GENOMIC DNA]</scope>
    <source>
        <strain evidence="2">ATCC BAA-1733 / DSM 21960 / TBF 19.5.1</strain>
    </source>
</reference>
<sequence length="243" mass="28271">MIGWSMPMKHNQKKENQAYFTLLDLIENEKNVCPICLATEKSVVNYFDILLYELVNDPRIMGTIDNAMGFCKKHTALLMSMGDPFGQSIIYKSILEQATKVLPSLLLKPKNNVKLFKNKRSLIYETIKSRCPACALEKEFEKLYINEFISALEKQEFREYFSLSNGLCIPHFIKIMEACKNRNSATFLFNTQLKIMNNIIAELGEFIRKNDYRFSKERINNEKDAWKRAARLLGGKHILDKLH</sequence>
<name>C5CDY1_KOSOT</name>
<reference evidence="1 2" key="2">
    <citation type="journal article" date="2011" name="J. Bacteriol.">
        <title>Genome Sequence of Kosmotoga olearia Strain TBF 19.5.1, a Thermophilic Bacterium with a Wide Growth Temperature Range, Isolated from the Troll B Oil Platform in the North Sea.</title>
        <authorList>
            <person name="Swithers K.S."/>
            <person name="Dipippo J.L."/>
            <person name="Bruce D.C."/>
            <person name="Detter C."/>
            <person name="Tapia R."/>
            <person name="Han S."/>
            <person name="Goodwin L.A."/>
            <person name="Han J."/>
            <person name="Woyke T."/>
            <person name="Pitluck S."/>
            <person name="Pennacchio L."/>
            <person name="Nolan M."/>
            <person name="Mikhailova N."/>
            <person name="Land M.L."/>
            <person name="Nesbo C.L."/>
            <person name="Gogarten J.P."/>
            <person name="Noll K.M."/>
        </authorList>
    </citation>
    <scope>NUCLEOTIDE SEQUENCE [LARGE SCALE GENOMIC DNA]</scope>
    <source>
        <strain evidence="2">ATCC BAA-1733 / DSM 21960 / TBF 19.5.1</strain>
    </source>
</reference>